<dbReference type="EMBL" id="CM011692">
    <property type="protein sequence ID" value="TMS06661.1"/>
    <property type="molecule type" value="Genomic_DNA"/>
</dbReference>
<comment type="caution">
    <text evidence="1">The sequence shown here is derived from an EMBL/GenBank/DDBJ whole genome shotgun (WGS) entry which is preliminary data.</text>
</comment>
<sequence length="670" mass="75314">MVRERALSSPNCLFSGCLPKFYAAFNWTFVSCARELFMSAHSASTTTRNKSETKAGAVRQRQTVPGQQRWHDAYTFALLVEIEENDTPRLKNKLVKYFQSKKSHGGDCVVDYENGSRTALLRFRTEEDRQNVLSKEAHQISLDKGVLKMTVRLTPDDIKTQEPASESFNKKSATISLSNQQSSTEPTPAAEVQTVAKGEDDDSADEKLCATSAVLGNILETVNLEFFEMLVENILKDPDSPPASQTFTLEVIPDMASVVVTFQSGKECTNFMTRCPRNRTFTKKKFSVQPLQVTDQVLVEDLQDSCEDLLRLYFEDVGGDVENVEFKEGDQSAIITFKECKAVQKVMETKHHIKQNIIRVYPFYKSLGTALYGKDKPSLKLPAAISEPIDSAVWRYLNDNQSAAKTIHSQLAKHFCNVNLKQPTVCLSPVSSLLQQKDAKGIIKEWGGTVKLAFTQALSQFKSLKFQLEPEAWEESEEKVRQTLLNENVVVVPDKAGSVISVVGFVADVSRLEQTLSEVVTKIMKKVQRKKSAVTDELKVSQSIFHMLCQDGLQDKLLRVYPELKMSFRKDCPDLVLTGLREEVMAASKVIYDAMFALKRQNLEIDKFVLDLLKDEQQDELTKALLTSNGINAVFEINAHRVQLLAVSDRDLSDAEDHLGRVLISEYIEC</sequence>
<organism evidence="1 2">
    <name type="scientific">Larimichthys crocea</name>
    <name type="common">Large yellow croaker</name>
    <name type="synonym">Pseudosciaena crocea</name>
    <dbReference type="NCBI Taxonomy" id="215358"/>
    <lineage>
        <taxon>Eukaryota</taxon>
        <taxon>Metazoa</taxon>
        <taxon>Chordata</taxon>
        <taxon>Craniata</taxon>
        <taxon>Vertebrata</taxon>
        <taxon>Euteleostomi</taxon>
        <taxon>Actinopterygii</taxon>
        <taxon>Neopterygii</taxon>
        <taxon>Teleostei</taxon>
        <taxon>Neoteleostei</taxon>
        <taxon>Acanthomorphata</taxon>
        <taxon>Eupercaria</taxon>
        <taxon>Sciaenidae</taxon>
        <taxon>Larimichthys</taxon>
    </lineage>
</organism>
<dbReference type="Proteomes" id="UP000793456">
    <property type="component" value="Chromosome XIX"/>
</dbReference>
<protein>
    <submittedName>
        <fullName evidence="1">Uncharacterized protein</fullName>
    </submittedName>
</protein>
<gene>
    <name evidence="1" type="ORF">E3U43_016420</name>
</gene>
<name>A0ACD3QIY4_LARCR</name>
<evidence type="ECO:0000313" key="1">
    <source>
        <dbReference type="EMBL" id="TMS06661.1"/>
    </source>
</evidence>
<accession>A0ACD3QIY4</accession>
<proteinExistence type="predicted"/>
<evidence type="ECO:0000313" key="2">
    <source>
        <dbReference type="Proteomes" id="UP000793456"/>
    </source>
</evidence>
<reference evidence="1" key="1">
    <citation type="submission" date="2018-11" db="EMBL/GenBank/DDBJ databases">
        <title>The sequence and de novo assembly of Larimichthys crocea genome using PacBio and Hi-C technologies.</title>
        <authorList>
            <person name="Xu P."/>
            <person name="Chen B."/>
            <person name="Zhou Z."/>
            <person name="Ke Q."/>
            <person name="Wu Y."/>
            <person name="Bai H."/>
            <person name="Pu F."/>
        </authorList>
    </citation>
    <scope>NUCLEOTIDE SEQUENCE</scope>
    <source>
        <tissue evidence="1">Muscle</tissue>
    </source>
</reference>
<keyword evidence="2" id="KW-1185">Reference proteome</keyword>